<dbReference type="GO" id="GO:0009338">
    <property type="term" value="C:exodeoxyribonuclease V complex"/>
    <property type="evidence" value="ECO:0007669"/>
    <property type="project" value="TreeGrafter"/>
</dbReference>
<dbReference type="InterPro" id="IPR029493">
    <property type="entry name" value="RecD2-like_HHH"/>
</dbReference>
<dbReference type="GO" id="GO:0017116">
    <property type="term" value="F:single-stranded DNA helicase activity"/>
    <property type="evidence" value="ECO:0007669"/>
    <property type="project" value="TreeGrafter"/>
</dbReference>
<evidence type="ECO:0000256" key="2">
    <source>
        <dbReference type="ARBA" id="ARBA00022840"/>
    </source>
</evidence>
<dbReference type="Pfam" id="PF14490">
    <property type="entry name" value="HHH_RecD2"/>
    <property type="match status" value="1"/>
</dbReference>
<evidence type="ECO:0000256" key="1">
    <source>
        <dbReference type="ARBA" id="ARBA00022741"/>
    </source>
</evidence>
<accession>A0A374NKC1</accession>
<dbReference type="PANTHER" id="PTHR43788">
    <property type="entry name" value="DNA2/NAM7 HELICASE FAMILY MEMBER"/>
    <property type="match status" value="1"/>
</dbReference>
<dbReference type="Pfam" id="PF13538">
    <property type="entry name" value="UvrD_C_2"/>
    <property type="match status" value="1"/>
</dbReference>
<evidence type="ECO:0000259" key="3">
    <source>
        <dbReference type="SMART" id="SM00382"/>
    </source>
</evidence>
<keyword evidence="1" id="KW-0547">Nucleotide-binding</keyword>
<name>A0A374NKC1_9FIRM</name>
<dbReference type="InterPro" id="IPR050534">
    <property type="entry name" value="Coronavir_polyprotein_1ab"/>
</dbReference>
<evidence type="ECO:0000313" key="5">
    <source>
        <dbReference type="Proteomes" id="UP000262524"/>
    </source>
</evidence>
<proteinExistence type="predicted"/>
<dbReference type="GO" id="GO:0006310">
    <property type="term" value="P:DNA recombination"/>
    <property type="evidence" value="ECO:0007669"/>
    <property type="project" value="TreeGrafter"/>
</dbReference>
<evidence type="ECO:0000313" key="4">
    <source>
        <dbReference type="EMBL" id="RGI85556.1"/>
    </source>
</evidence>
<dbReference type="AlphaFoldDB" id="A0A374NKC1"/>
<dbReference type="Gene3D" id="2.30.30.940">
    <property type="match status" value="1"/>
</dbReference>
<dbReference type="CDD" id="cd17933">
    <property type="entry name" value="DEXSc_RecD-like"/>
    <property type="match status" value="1"/>
</dbReference>
<keyword evidence="2" id="KW-0067">ATP-binding</keyword>
<reference evidence="4 5" key="1">
    <citation type="submission" date="2018-08" db="EMBL/GenBank/DDBJ databases">
        <title>A genome reference for cultivated species of the human gut microbiota.</title>
        <authorList>
            <person name="Zou Y."/>
            <person name="Xue W."/>
            <person name="Luo G."/>
        </authorList>
    </citation>
    <scope>NUCLEOTIDE SEQUENCE [LARGE SCALE GENOMIC DNA]</scope>
    <source>
        <strain evidence="4 5">TM10-1AC</strain>
    </source>
</reference>
<organism evidence="4 5">
    <name type="scientific">Anaerobutyricum hallii</name>
    <dbReference type="NCBI Taxonomy" id="39488"/>
    <lineage>
        <taxon>Bacteria</taxon>
        <taxon>Bacillati</taxon>
        <taxon>Bacillota</taxon>
        <taxon>Clostridia</taxon>
        <taxon>Lachnospirales</taxon>
        <taxon>Lachnospiraceae</taxon>
        <taxon>Anaerobutyricum</taxon>
    </lineage>
</organism>
<dbReference type="SMART" id="SM00382">
    <property type="entry name" value="AAA"/>
    <property type="match status" value="1"/>
</dbReference>
<comment type="caution">
    <text evidence="4">The sequence shown here is derived from an EMBL/GenBank/DDBJ whole genome shotgun (WGS) entry which is preliminary data.</text>
</comment>
<dbReference type="Pfam" id="PF13245">
    <property type="entry name" value="AAA_19"/>
    <property type="match status" value="1"/>
</dbReference>
<dbReference type="InterPro" id="IPR027417">
    <property type="entry name" value="P-loop_NTPase"/>
</dbReference>
<dbReference type="CDD" id="cd18809">
    <property type="entry name" value="SF1_C_RecD"/>
    <property type="match status" value="1"/>
</dbReference>
<dbReference type="InterPro" id="IPR027785">
    <property type="entry name" value="UvrD-like_helicase_C"/>
</dbReference>
<dbReference type="Proteomes" id="UP000262524">
    <property type="component" value="Unassembled WGS sequence"/>
</dbReference>
<gene>
    <name evidence="4" type="ORF">DXD91_10065</name>
</gene>
<dbReference type="InterPro" id="IPR003593">
    <property type="entry name" value="AAA+_ATPase"/>
</dbReference>
<dbReference type="GO" id="GO:0005524">
    <property type="term" value="F:ATP binding"/>
    <property type="evidence" value="ECO:0007669"/>
    <property type="project" value="UniProtKB-KW"/>
</dbReference>
<dbReference type="Pfam" id="PF18335">
    <property type="entry name" value="SH3_13"/>
    <property type="match status" value="1"/>
</dbReference>
<sequence>MTKYLEMKGEKDMSNLCQWSFEGYFANYIFHNEKTGEGIFKICTSHSFLMGDAVADRIVVKRDARTKKDITWRYIICDATKCPTPFFSKGTPLIIYGGFTREKERWIFKLNDVRMESHDEMTLSNYFNSGNFPELSYQQSMALITYLRDTKQLNIIQFAEQENAAAILKEVCGVNKETAKNIIAVIMKTKMEEKVFRILSKANISFPYAAKCVKYYGNEAFKQLINDPYKTGYRIGLHLDECDKIMRHLGKYAPLDASRLKFAAFETTRRIENNGHTWTSLNDFAKAVNRTIIRTGDDSNNIELTSVLSVFYQTRELFCKSNKKNSIVYNRKIYDAENNAVENIIRLTSNREKIPFDARLIRKSEKACGMSYGKQQREAFPKILESKGIKILTGGPGTGKTTTIKGIILAYQEMHPKDVVKLCAPTGRAAQRMAESTEMPACTVHRLLNYTPYGEDANFKDASDPIDADLIVVDEVSMLDISLFSMLIDAIKTGATLVLVGDIHQLESVGPGAVLHDLLDINDKFIPKCMLTDVFRQKGGSPIIDNSKRINEGRTSLVTGKDFQIIQTKTETESMEKVKGIMKKYYDPKDPFKIQILCPSREGISGVVNQNTILQECLNTSKDKIFYGKGCYKVNDKIIMTKNNYEADYYNGDIGIIRSIDKNKQLHVEIREKEYVLTRDMMEDIRLAYGMTIHKSQGSEFPIVIVVMPMKPKIMLVRNLLYTAITRAKKQCIIINEGTALETAIKTIQAGNRRTRLKTLLEQRGMC</sequence>
<dbReference type="SUPFAM" id="SSF52540">
    <property type="entry name" value="P-loop containing nucleoside triphosphate hydrolases"/>
    <property type="match status" value="2"/>
</dbReference>
<dbReference type="InterPro" id="IPR041451">
    <property type="entry name" value="RecD2_SH13"/>
</dbReference>
<dbReference type="PANTHER" id="PTHR43788:SF6">
    <property type="entry name" value="DNA HELICASE B"/>
    <property type="match status" value="1"/>
</dbReference>
<feature type="domain" description="AAA+ ATPase" evidence="3">
    <location>
        <begin position="386"/>
        <end position="525"/>
    </location>
</feature>
<dbReference type="EMBL" id="QSOE01000067">
    <property type="protein sequence ID" value="RGI85556.1"/>
    <property type="molecule type" value="Genomic_DNA"/>
</dbReference>
<protein>
    <recommendedName>
        <fullName evidence="3">AAA+ ATPase domain-containing protein</fullName>
    </recommendedName>
</protein>
<dbReference type="Gene3D" id="3.40.50.300">
    <property type="entry name" value="P-loop containing nucleotide triphosphate hydrolases"/>
    <property type="match status" value="2"/>
</dbReference>